<dbReference type="AlphaFoldDB" id="A0A0V8M339"/>
<reference evidence="1 2" key="1">
    <citation type="journal article" date="2015" name="Sci. Rep.">
        <title>A comparative genomics and reductive dehalogenase gene transcription study of two chloroethene-respiring bacteria, Dehalococcoides mccartyi strains MB and 11a.</title>
        <authorList>
            <person name="Low A."/>
            <person name="Shen Z."/>
            <person name="Cheng D."/>
            <person name="Rogers M.J."/>
            <person name="Lee P.K."/>
            <person name="He J."/>
        </authorList>
    </citation>
    <scope>NUCLEOTIDE SEQUENCE [LARGE SCALE GENOMIC DNA]</scope>
    <source>
        <strain evidence="1 2">MB</strain>
    </source>
</reference>
<dbReference type="PROSITE" id="PS00211">
    <property type="entry name" value="ABC_TRANSPORTER_1"/>
    <property type="match status" value="1"/>
</dbReference>
<sequence length="452" mass="53624">MFQRLGKYFSDDTKSRIDDFITSINGYSDEQVEYLREIRDQVDRLNKKFIDAQNISFQSLKEVDQVIEGLNEYKIGIELYNHMQSENTIEKVNIVNDSIDRLLKKAGKLQGSINRQKLLIEQLIKEHCNDINYFLKNAGYKYTVSLNGPEDQLKLRLFHYDYTEEVTNTKNHLSFGERNAFALILFMFNTLKNKPKLIILDDPISSFDNNKKYAIVDMLFRKEKSFRGKTVLLLTHDFEPIVDLVYHHTDRYEKPLAFFLENHTGKLIEKTISKEDIKTFIDINKFNISKDTHVLNKIVYLRRLFEILNEKGMGYELISNLIHRREKPLRFENKSSREMTSEEVKEGEKEIKYHLKDFDYNSALNLVKDDSSLIKLYKETMSNYEKLHIYRIIFDNKQDRLNSDIIQKFINEAFHIENDYIYQINPSVYQTIPQYVIDQCDIFIEKLANIPA</sequence>
<dbReference type="EMBL" id="JGYD01000018">
    <property type="protein sequence ID" value="KSV18116.1"/>
    <property type="molecule type" value="Genomic_DNA"/>
</dbReference>
<dbReference type="PATRIC" id="fig|61435.5.peg.1115"/>
<evidence type="ECO:0008006" key="3">
    <source>
        <dbReference type="Google" id="ProtNLM"/>
    </source>
</evidence>
<dbReference type="Gene3D" id="3.40.50.300">
    <property type="entry name" value="P-loop containing nucleotide triphosphate hydrolases"/>
    <property type="match status" value="1"/>
</dbReference>
<dbReference type="InterPro" id="IPR027417">
    <property type="entry name" value="P-loop_NTPase"/>
</dbReference>
<dbReference type="GO" id="GO:0016887">
    <property type="term" value="F:ATP hydrolysis activity"/>
    <property type="evidence" value="ECO:0007669"/>
    <property type="project" value="InterPro"/>
</dbReference>
<dbReference type="InterPro" id="IPR017871">
    <property type="entry name" value="ABC_transporter-like_CS"/>
</dbReference>
<organism evidence="1 2">
    <name type="scientific">Dehalococcoides mccartyi</name>
    <dbReference type="NCBI Taxonomy" id="61435"/>
    <lineage>
        <taxon>Bacteria</taxon>
        <taxon>Bacillati</taxon>
        <taxon>Chloroflexota</taxon>
        <taxon>Dehalococcoidia</taxon>
        <taxon>Dehalococcoidales</taxon>
        <taxon>Dehalococcoidaceae</taxon>
        <taxon>Dehalococcoides</taxon>
    </lineage>
</organism>
<proteinExistence type="predicted"/>
<protein>
    <recommendedName>
        <fullName evidence="3">Protein CR006 P-loop domain-containing protein</fullName>
    </recommendedName>
</protein>
<dbReference type="Proteomes" id="UP000053577">
    <property type="component" value="Unassembled WGS sequence"/>
</dbReference>
<dbReference type="SUPFAM" id="SSF52540">
    <property type="entry name" value="P-loop containing nucleoside triphosphate hydrolases"/>
    <property type="match status" value="1"/>
</dbReference>
<dbReference type="GO" id="GO:0005524">
    <property type="term" value="F:ATP binding"/>
    <property type="evidence" value="ECO:0007669"/>
    <property type="project" value="InterPro"/>
</dbReference>
<evidence type="ECO:0000313" key="2">
    <source>
        <dbReference type="Proteomes" id="UP000053577"/>
    </source>
</evidence>
<name>A0A0V8M339_9CHLR</name>
<accession>A0A0V8M339</accession>
<gene>
    <name evidence="1" type="ORF">DA01_05625</name>
</gene>
<evidence type="ECO:0000313" key="1">
    <source>
        <dbReference type="EMBL" id="KSV18116.1"/>
    </source>
</evidence>
<comment type="caution">
    <text evidence="1">The sequence shown here is derived from an EMBL/GenBank/DDBJ whole genome shotgun (WGS) entry which is preliminary data.</text>
</comment>